<dbReference type="InterPro" id="IPR001173">
    <property type="entry name" value="Glyco_trans_2-like"/>
</dbReference>
<dbReference type="CDD" id="cd00761">
    <property type="entry name" value="Glyco_tranf_GTA_type"/>
    <property type="match status" value="1"/>
</dbReference>
<dbReference type="PANTHER" id="PTHR22916">
    <property type="entry name" value="GLYCOSYLTRANSFERASE"/>
    <property type="match status" value="1"/>
</dbReference>
<keyword evidence="2" id="KW-0328">Glycosyltransferase</keyword>
<dbReference type="EC" id="2.4.1.212" evidence="2"/>
<dbReference type="AlphaFoldDB" id="A0A173Y2G6"/>
<sequence length="352" mass="40749">METKVLSIIVPTYKAEQFLDKGLSSFILDDGLMDKLEVIVVDDGTPDNSVEVAKKYISRYPGTFRVLSKKNGGHGSAINAGIQVAEGKYFQVVDADDWVDTDILSDTVEMLEKNDADAFIHAHRTYDISTEQIEHKHVRCPDESKQYNLEQMMSFWDDIYWGLTFHGVLYNTEFYRRLGYSLIEGVYYEDQEYSTIPLAFAQKIRIYDGELYVYRIGDVNQSVSTKSLIKRLPDLEQVIIRLAQGCSLKEKFAAGGERYWLKKLTKCVTDYYHVALIINSDKRAGRKRVKELNRKLRGEYPWLYDMCHAKYMIFDVCSHLHMSEHMYTVTIGSLTELRSRMKRANKLPLECV</sequence>
<dbReference type="EMBL" id="CYYW01000003">
    <property type="protein sequence ID" value="CUN57307.1"/>
    <property type="molecule type" value="Genomic_DNA"/>
</dbReference>
<dbReference type="InterPro" id="IPR029044">
    <property type="entry name" value="Nucleotide-diphossugar_trans"/>
</dbReference>
<feature type="domain" description="Glycosyltransferase 2-like" evidence="1">
    <location>
        <begin position="7"/>
        <end position="173"/>
    </location>
</feature>
<dbReference type="Pfam" id="PF00535">
    <property type="entry name" value="Glycos_transf_2"/>
    <property type="match status" value="1"/>
</dbReference>
<dbReference type="Proteomes" id="UP000095384">
    <property type="component" value="Unassembled WGS sequence"/>
</dbReference>
<dbReference type="SUPFAM" id="SSF53448">
    <property type="entry name" value="Nucleotide-diphospho-sugar transferases"/>
    <property type="match status" value="1"/>
</dbReference>
<proteinExistence type="predicted"/>
<gene>
    <name evidence="2" type="primary">hyaD_3</name>
    <name evidence="2" type="ORF">ERS852417_00572</name>
</gene>
<organism evidence="2 3">
    <name type="scientific">Agathobacter rectalis</name>
    <dbReference type="NCBI Taxonomy" id="39491"/>
    <lineage>
        <taxon>Bacteria</taxon>
        <taxon>Bacillati</taxon>
        <taxon>Bacillota</taxon>
        <taxon>Clostridia</taxon>
        <taxon>Lachnospirales</taxon>
        <taxon>Lachnospiraceae</taxon>
        <taxon>Agathobacter</taxon>
    </lineage>
</organism>
<dbReference type="OMA" id="VAKEWAG"/>
<reference evidence="2 3" key="1">
    <citation type="submission" date="2015-09" db="EMBL/GenBank/DDBJ databases">
        <authorList>
            <consortium name="Pathogen Informatics"/>
        </authorList>
    </citation>
    <scope>NUCLEOTIDE SEQUENCE [LARGE SCALE GENOMIC DNA]</scope>
    <source>
        <strain evidence="2 3">2789STDY5608860</strain>
    </source>
</reference>
<dbReference type="PANTHER" id="PTHR22916:SF3">
    <property type="entry name" value="UDP-GLCNAC:BETAGAL BETA-1,3-N-ACETYLGLUCOSAMINYLTRANSFERASE-LIKE PROTEIN 1"/>
    <property type="match status" value="1"/>
</dbReference>
<accession>A0A173Y2G6</accession>
<evidence type="ECO:0000259" key="1">
    <source>
        <dbReference type="Pfam" id="PF00535"/>
    </source>
</evidence>
<evidence type="ECO:0000313" key="2">
    <source>
        <dbReference type="EMBL" id="CUN57307.1"/>
    </source>
</evidence>
<protein>
    <submittedName>
        <fullName evidence="2">Hyaluronan synthase</fullName>
        <ecNumber evidence="2">2.4.1.212</ecNumber>
    </submittedName>
</protein>
<evidence type="ECO:0000313" key="3">
    <source>
        <dbReference type="Proteomes" id="UP000095384"/>
    </source>
</evidence>
<keyword evidence="2" id="KW-0808">Transferase</keyword>
<dbReference type="GO" id="GO:0050501">
    <property type="term" value="F:hyaluronan synthase activity"/>
    <property type="evidence" value="ECO:0007669"/>
    <property type="project" value="UniProtKB-EC"/>
</dbReference>
<dbReference type="Gene3D" id="3.90.550.10">
    <property type="entry name" value="Spore Coat Polysaccharide Biosynthesis Protein SpsA, Chain A"/>
    <property type="match status" value="1"/>
</dbReference>
<name>A0A173Y2G6_9FIRM</name>